<evidence type="ECO:0000256" key="2">
    <source>
        <dbReference type="ARBA" id="ARBA00038825"/>
    </source>
</evidence>
<comment type="function">
    <text evidence="1">Probable oxidoreductase that may play a role as regulator of mitochondrial function.</text>
</comment>
<dbReference type="InterPro" id="IPR036188">
    <property type="entry name" value="FAD/NAD-bd_sf"/>
</dbReference>
<keyword evidence="6" id="KW-1185">Reference proteome</keyword>
<dbReference type="Gene3D" id="3.50.50.60">
    <property type="entry name" value="FAD/NAD(P)-binding domain"/>
    <property type="match status" value="2"/>
</dbReference>
<evidence type="ECO:0000256" key="1">
    <source>
        <dbReference type="ARBA" id="ARBA00037217"/>
    </source>
</evidence>
<sequence>MTLDAVVVGAGSNGLSAAITLARAGLKVQLLEAHDRVGGGLSSIGSGGFIFDQGSAIHPLGYASPAWQEWPLHAFGLDWVHSPAPFVHLWWDGQARTLPQKLDNAVQQLGVDGPAWRALFGPLVHGQAALLEDTLRPLLRVPRHPFLLARFGLAALPPADLSARIFRTSQARALWAGLAAHVNLPMHTPGAGAAGLMLGTAAHAGGWPFPRGGAQSLADALAEYFRFLGGEIRTGVRVKSRADLPPARAVLVDSSPAVARQLLQRSTPAYDAWLDHFRYGLGVLKVDYALSGPVPWLDPAATQAATLHIGGSLEEIRAAELGAARGELSAQPFILAAQHTLFDSSRAPAGGHTLWAYTHAPADVSPAYAQTIDAALERLAPGFRQLVVHRRVSTSRDIQAFSPVFGGGDVNGGRFDLPGLLARPVPTPTPYRTPDPQVYLCSSSTPPGGGVHGMCGYHAAQAALHDLFGLG</sequence>
<feature type="domain" description="Amine oxidase" evidence="4">
    <location>
        <begin position="14"/>
        <end position="240"/>
    </location>
</feature>
<organism evidence="5 6">
    <name type="scientific">Deinococcus radiophilus</name>
    <dbReference type="NCBI Taxonomy" id="32062"/>
    <lineage>
        <taxon>Bacteria</taxon>
        <taxon>Thermotogati</taxon>
        <taxon>Deinococcota</taxon>
        <taxon>Deinococci</taxon>
        <taxon>Deinococcales</taxon>
        <taxon>Deinococcaceae</taxon>
        <taxon>Deinococcus</taxon>
    </lineage>
</organism>
<evidence type="ECO:0000313" key="6">
    <source>
        <dbReference type="Proteomes" id="UP000277766"/>
    </source>
</evidence>
<dbReference type="RefSeq" id="WP_126352456.1">
    <property type="nucleotide sequence ID" value="NZ_CP086380.1"/>
</dbReference>
<dbReference type="InterPro" id="IPR002937">
    <property type="entry name" value="Amino_oxidase"/>
</dbReference>
<evidence type="ECO:0000259" key="4">
    <source>
        <dbReference type="Pfam" id="PF01593"/>
    </source>
</evidence>
<gene>
    <name evidence="5" type="ORF">EJ104_09315</name>
</gene>
<dbReference type="Pfam" id="PF01593">
    <property type="entry name" value="Amino_oxidase"/>
    <property type="match status" value="1"/>
</dbReference>
<dbReference type="EMBL" id="RXPE01000020">
    <property type="protein sequence ID" value="RTR25897.1"/>
    <property type="molecule type" value="Genomic_DNA"/>
</dbReference>
<protein>
    <recommendedName>
        <fullName evidence="3">Pyridine nucleotide-disulfide oxidoreductase domain-containing protein 2</fullName>
    </recommendedName>
</protein>
<name>A0A431VRQ8_9DEIO</name>
<proteinExistence type="predicted"/>
<dbReference type="GO" id="GO:0016491">
    <property type="term" value="F:oxidoreductase activity"/>
    <property type="evidence" value="ECO:0007669"/>
    <property type="project" value="InterPro"/>
</dbReference>
<comment type="subunit">
    <text evidence="2">Interacts with COX5B; this interaction may contribute to localize PYROXD2 to the inner face of the inner mitochondrial membrane.</text>
</comment>
<dbReference type="PANTHER" id="PTHR10668">
    <property type="entry name" value="PHYTOENE DEHYDROGENASE"/>
    <property type="match status" value="1"/>
</dbReference>
<dbReference type="SUPFAM" id="SSF51905">
    <property type="entry name" value="FAD/NAD(P)-binding domain"/>
    <property type="match status" value="1"/>
</dbReference>
<dbReference type="AlphaFoldDB" id="A0A431VRQ8"/>
<comment type="caution">
    <text evidence="5">The sequence shown here is derived from an EMBL/GenBank/DDBJ whole genome shotgun (WGS) entry which is preliminary data.</text>
</comment>
<dbReference type="Proteomes" id="UP000277766">
    <property type="component" value="Unassembled WGS sequence"/>
</dbReference>
<reference evidence="5 6" key="1">
    <citation type="submission" date="2018-12" db="EMBL/GenBank/DDBJ databases">
        <title>Deinococcus radiophilus ATCC 27603 genome sequencing and assembly.</title>
        <authorList>
            <person name="Maclea K.S."/>
            <person name="Maynard C.R."/>
        </authorList>
    </citation>
    <scope>NUCLEOTIDE SEQUENCE [LARGE SCALE GENOMIC DNA]</scope>
    <source>
        <strain evidence="5 6">ATCC 27603</strain>
    </source>
</reference>
<dbReference type="OrthoDB" id="9814556at2"/>
<evidence type="ECO:0000256" key="3">
    <source>
        <dbReference type="ARBA" id="ARBA00040298"/>
    </source>
</evidence>
<evidence type="ECO:0000313" key="5">
    <source>
        <dbReference type="EMBL" id="RTR25897.1"/>
    </source>
</evidence>
<accession>A0A431VRQ8</accession>
<dbReference type="PANTHER" id="PTHR10668:SF105">
    <property type="entry name" value="DEHYDROGENASE-RELATED"/>
    <property type="match status" value="1"/>
</dbReference>